<evidence type="ECO:0000313" key="1">
    <source>
        <dbReference type="EMBL" id="KAK4121574.1"/>
    </source>
</evidence>
<protein>
    <submittedName>
        <fullName evidence="1">Uncharacterized protein</fullName>
    </submittedName>
</protein>
<accession>A0AAN6TW32</accession>
<name>A0AAN6TW32_9PEZI</name>
<dbReference type="GeneID" id="87822545"/>
<dbReference type="AlphaFoldDB" id="A0AAN6TW32"/>
<dbReference type="Proteomes" id="UP001302602">
    <property type="component" value="Unassembled WGS sequence"/>
</dbReference>
<dbReference type="RefSeq" id="XP_062645345.1">
    <property type="nucleotide sequence ID" value="XM_062785779.1"/>
</dbReference>
<comment type="caution">
    <text evidence="1">The sequence shown here is derived from an EMBL/GenBank/DDBJ whole genome shotgun (WGS) entry which is preliminary data.</text>
</comment>
<evidence type="ECO:0000313" key="2">
    <source>
        <dbReference type="Proteomes" id="UP001302602"/>
    </source>
</evidence>
<gene>
    <name evidence="1" type="ORF">N657DRAFT_110260</name>
</gene>
<proteinExistence type="predicted"/>
<dbReference type="EMBL" id="MU853233">
    <property type="protein sequence ID" value="KAK4121574.1"/>
    <property type="molecule type" value="Genomic_DNA"/>
</dbReference>
<reference evidence="1" key="1">
    <citation type="journal article" date="2023" name="Mol. Phylogenet. Evol.">
        <title>Genome-scale phylogeny and comparative genomics of the fungal order Sordariales.</title>
        <authorList>
            <person name="Hensen N."/>
            <person name="Bonometti L."/>
            <person name="Westerberg I."/>
            <person name="Brannstrom I.O."/>
            <person name="Guillou S."/>
            <person name="Cros-Aarteil S."/>
            <person name="Calhoun S."/>
            <person name="Haridas S."/>
            <person name="Kuo A."/>
            <person name="Mondo S."/>
            <person name="Pangilinan J."/>
            <person name="Riley R."/>
            <person name="LaButti K."/>
            <person name="Andreopoulos B."/>
            <person name="Lipzen A."/>
            <person name="Chen C."/>
            <person name="Yan M."/>
            <person name="Daum C."/>
            <person name="Ng V."/>
            <person name="Clum A."/>
            <person name="Steindorff A."/>
            <person name="Ohm R.A."/>
            <person name="Martin F."/>
            <person name="Silar P."/>
            <person name="Natvig D.O."/>
            <person name="Lalanne C."/>
            <person name="Gautier V."/>
            <person name="Ament-Velasquez S.L."/>
            <person name="Kruys A."/>
            <person name="Hutchinson M.I."/>
            <person name="Powell A.J."/>
            <person name="Barry K."/>
            <person name="Miller A.N."/>
            <person name="Grigoriev I.V."/>
            <person name="Debuchy R."/>
            <person name="Gladieux P."/>
            <person name="Hiltunen Thoren M."/>
            <person name="Johannesson H."/>
        </authorList>
    </citation>
    <scope>NUCLEOTIDE SEQUENCE</scope>
    <source>
        <strain evidence="1">CBS 731.68</strain>
    </source>
</reference>
<keyword evidence="2" id="KW-1185">Reference proteome</keyword>
<sequence>MGEYRFEGRAAIVSNSYFGPTYCNPMFAIFPGLPTLRVVGLDVCGFNQSSTQGSSQSIYRDMMSKMKKHGDRQISACVTQDPSHDRALSLSLPLPTSNRHGTNRLHWDTLPTAQACHRDTQISYSTQHVGVFTMRGALRSQSPACAGQERYQSSI</sequence>
<organism evidence="1 2">
    <name type="scientific">Parathielavia appendiculata</name>
    <dbReference type="NCBI Taxonomy" id="2587402"/>
    <lineage>
        <taxon>Eukaryota</taxon>
        <taxon>Fungi</taxon>
        <taxon>Dikarya</taxon>
        <taxon>Ascomycota</taxon>
        <taxon>Pezizomycotina</taxon>
        <taxon>Sordariomycetes</taxon>
        <taxon>Sordariomycetidae</taxon>
        <taxon>Sordariales</taxon>
        <taxon>Chaetomiaceae</taxon>
        <taxon>Parathielavia</taxon>
    </lineage>
</organism>
<reference evidence="1" key="2">
    <citation type="submission" date="2023-05" db="EMBL/GenBank/DDBJ databases">
        <authorList>
            <consortium name="Lawrence Berkeley National Laboratory"/>
            <person name="Steindorff A."/>
            <person name="Hensen N."/>
            <person name="Bonometti L."/>
            <person name="Westerberg I."/>
            <person name="Brannstrom I.O."/>
            <person name="Guillou S."/>
            <person name="Cros-Aarteil S."/>
            <person name="Calhoun S."/>
            <person name="Haridas S."/>
            <person name="Kuo A."/>
            <person name="Mondo S."/>
            <person name="Pangilinan J."/>
            <person name="Riley R."/>
            <person name="Labutti K."/>
            <person name="Andreopoulos B."/>
            <person name="Lipzen A."/>
            <person name="Chen C."/>
            <person name="Yanf M."/>
            <person name="Daum C."/>
            <person name="Ng V."/>
            <person name="Clum A."/>
            <person name="Ohm R."/>
            <person name="Martin F."/>
            <person name="Silar P."/>
            <person name="Natvig D."/>
            <person name="Lalanne C."/>
            <person name="Gautier V."/>
            <person name="Ament-Velasquez S.L."/>
            <person name="Kruys A."/>
            <person name="Hutchinson M.I."/>
            <person name="Powell A.J."/>
            <person name="Barry K."/>
            <person name="Miller A.N."/>
            <person name="Grigoriev I.V."/>
            <person name="Debuchy R."/>
            <person name="Gladieux P."/>
            <person name="Thoren M.H."/>
            <person name="Johannesson H."/>
        </authorList>
    </citation>
    <scope>NUCLEOTIDE SEQUENCE</scope>
    <source>
        <strain evidence="1">CBS 731.68</strain>
    </source>
</reference>